<feature type="signal peptide" evidence="1">
    <location>
        <begin position="1"/>
        <end position="23"/>
    </location>
</feature>
<feature type="chain" id="PRO_5020713856" evidence="1">
    <location>
        <begin position="24"/>
        <end position="381"/>
    </location>
</feature>
<organism evidence="2 3">
    <name type="scientific">Algoriphagus boseongensis</name>
    <dbReference type="NCBI Taxonomy" id="1442587"/>
    <lineage>
        <taxon>Bacteria</taxon>
        <taxon>Pseudomonadati</taxon>
        <taxon>Bacteroidota</taxon>
        <taxon>Cytophagia</taxon>
        <taxon>Cytophagales</taxon>
        <taxon>Cyclobacteriaceae</taxon>
        <taxon>Algoriphagus</taxon>
    </lineage>
</organism>
<protein>
    <submittedName>
        <fullName evidence="2">Uncharacterized protein</fullName>
    </submittedName>
</protein>
<evidence type="ECO:0000256" key="1">
    <source>
        <dbReference type="SAM" id="SignalP"/>
    </source>
</evidence>
<comment type="caution">
    <text evidence="2">The sequence shown here is derived from an EMBL/GenBank/DDBJ whole genome shotgun (WGS) entry which is preliminary data.</text>
</comment>
<evidence type="ECO:0000313" key="3">
    <source>
        <dbReference type="Proteomes" id="UP000294535"/>
    </source>
</evidence>
<reference evidence="2 3" key="1">
    <citation type="submission" date="2019-03" db="EMBL/GenBank/DDBJ databases">
        <title>Genomic Encyclopedia of Type Strains, Phase III (KMG-III): the genomes of soil and plant-associated and newly described type strains.</title>
        <authorList>
            <person name="Whitman W."/>
        </authorList>
    </citation>
    <scope>NUCLEOTIDE SEQUENCE [LARGE SCALE GENOMIC DNA]</scope>
    <source>
        <strain evidence="2 3">CECT 8446</strain>
    </source>
</reference>
<keyword evidence="1" id="KW-0732">Signal</keyword>
<dbReference type="Proteomes" id="UP000294535">
    <property type="component" value="Unassembled WGS sequence"/>
</dbReference>
<proteinExistence type="predicted"/>
<dbReference type="AlphaFoldDB" id="A0A4V3D2D2"/>
<accession>A0A4V3D2D2</accession>
<name>A0A4V3D2D2_9BACT</name>
<evidence type="ECO:0000313" key="2">
    <source>
        <dbReference type="EMBL" id="TDQ18507.1"/>
    </source>
</evidence>
<gene>
    <name evidence="2" type="ORF">DFQ04_0309</name>
</gene>
<keyword evidence="3" id="KW-1185">Reference proteome</keyword>
<dbReference type="EMBL" id="SNYF01000005">
    <property type="protein sequence ID" value="TDQ18507.1"/>
    <property type="molecule type" value="Genomic_DNA"/>
</dbReference>
<sequence>MKNYSFGLLILSFCFFACSSSQESENFSFSLILEDSVLIDYLEPRYLVDYDRSTGHFLLSNESYYRYIEVDESGKISWEDSIPWDGPGAVSMILGMGYVNGKVGIATDLEGFKFYEKGNSTDQLKIPYSYTSFTFLPKLSLIPWNGGFLYPKFMAESDLEGGFTDDFYKRTYTDSLFSFQSNEESVRFLISLPQESKFLNGEYHGSLIPVPFLEGKEFYLLNWIRPEILHYQQQGNEFIYQKTVNLDLENWVSYDEVPLNQASKFYDSFGKKMPGTFRDIFSIGDYLVVQYTLGISEDTFSQAKGESGRLDPEKIYQLNPPLLAVLDKELNVLAKGIVLPNGVNGQLVVDRKGRLVGQKNPSLSSVEESNLVLYRMNLKAY</sequence>